<proteinExistence type="predicted"/>
<reference evidence="1" key="1">
    <citation type="submission" date="2021-11" db="EMBL/GenBank/DDBJ databases">
        <authorList>
            <person name="Schell T."/>
        </authorList>
    </citation>
    <scope>NUCLEOTIDE SEQUENCE</scope>
    <source>
        <strain evidence="1">M5</strain>
    </source>
</reference>
<name>A0A8J2RD48_9CRUS</name>
<dbReference type="AlphaFoldDB" id="A0A8J2RD48"/>
<accession>A0A8J2RD48</accession>
<evidence type="ECO:0000313" key="1">
    <source>
        <dbReference type="EMBL" id="CAH0098791.1"/>
    </source>
</evidence>
<organism evidence="1 2">
    <name type="scientific">Daphnia galeata</name>
    <dbReference type="NCBI Taxonomy" id="27404"/>
    <lineage>
        <taxon>Eukaryota</taxon>
        <taxon>Metazoa</taxon>
        <taxon>Ecdysozoa</taxon>
        <taxon>Arthropoda</taxon>
        <taxon>Crustacea</taxon>
        <taxon>Branchiopoda</taxon>
        <taxon>Diplostraca</taxon>
        <taxon>Cladocera</taxon>
        <taxon>Anomopoda</taxon>
        <taxon>Daphniidae</taxon>
        <taxon>Daphnia</taxon>
    </lineage>
</organism>
<gene>
    <name evidence="1" type="ORF">DGAL_LOCUS894</name>
</gene>
<protein>
    <submittedName>
        <fullName evidence="1">Uncharacterized protein</fullName>
    </submittedName>
</protein>
<evidence type="ECO:0000313" key="2">
    <source>
        <dbReference type="Proteomes" id="UP000789390"/>
    </source>
</evidence>
<comment type="caution">
    <text evidence="1">The sequence shown here is derived from an EMBL/GenBank/DDBJ whole genome shotgun (WGS) entry which is preliminary data.</text>
</comment>
<sequence length="165" mass="18440">MGWLICGNSEVFRDPDTEKDKVIVVASLVGGTTDVEFTLLGSGPGTTFAQISYKWAPNSFNIEELFAKEIKTGKIPFCHPKIVQLKKGLQNYRDSKDDTPICTIDLTLPIPVLTTENSLSRSGRKNKDGTMIMIIELTAYESLYSEPENKKVLFDLETESETEQK</sequence>
<dbReference type="Proteomes" id="UP000789390">
    <property type="component" value="Unassembled WGS sequence"/>
</dbReference>
<dbReference type="EMBL" id="CAKKLH010000007">
    <property type="protein sequence ID" value="CAH0098791.1"/>
    <property type="molecule type" value="Genomic_DNA"/>
</dbReference>
<dbReference type="OrthoDB" id="6373205at2759"/>
<keyword evidence="2" id="KW-1185">Reference proteome</keyword>